<reference evidence="1" key="1">
    <citation type="submission" date="2012-05" db="EMBL/GenBank/DDBJ databases">
        <authorList>
            <person name="Krishnakumar V."/>
            <person name="Cheung F."/>
            <person name="Xiao Y."/>
            <person name="Chan A."/>
            <person name="Moskal W.A."/>
            <person name="Town C.D."/>
        </authorList>
    </citation>
    <scope>NUCLEOTIDE SEQUENCE</scope>
</reference>
<accession>I3SG78</accession>
<dbReference type="EMBL" id="BT139475">
    <property type="protein sequence ID" value="AFK39270.1"/>
    <property type="molecule type" value="mRNA"/>
</dbReference>
<sequence length="100" mass="11537">MDCLNRISHSLLRCIDFIPSTFQFSRTSIASLKKKLSTLLTLLSPGNHFNWCVKKGKIYLADVSTKLKNKNFTTDVKVDTNSNMEIMFLPGIFYLRYIHC</sequence>
<organism evidence="1">
    <name type="scientific">Lotus japonicus</name>
    <name type="common">Lotus corniculatus var. japonicus</name>
    <dbReference type="NCBI Taxonomy" id="34305"/>
    <lineage>
        <taxon>Eukaryota</taxon>
        <taxon>Viridiplantae</taxon>
        <taxon>Streptophyta</taxon>
        <taxon>Embryophyta</taxon>
        <taxon>Tracheophyta</taxon>
        <taxon>Spermatophyta</taxon>
        <taxon>Magnoliopsida</taxon>
        <taxon>eudicotyledons</taxon>
        <taxon>Gunneridae</taxon>
        <taxon>Pentapetalae</taxon>
        <taxon>rosids</taxon>
        <taxon>fabids</taxon>
        <taxon>Fabales</taxon>
        <taxon>Fabaceae</taxon>
        <taxon>Papilionoideae</taxon>
        <taxon>50 kb inversion clade</taxon>
        <taxon>NPAAA clade</taxon>
        <taxon>Hologalegina</taxon>
        <taxon>robinioid clade</taxon>
        <taxon>Loteae</taxon>
        <taxon>Lotus</taxon>
    </lineage>
</organism>
<protein>
    <submittedName>
        <fullName evidence="1">Uncharacterized protein</fullName>
    </submittedName>
</protein>
<evidence type="ECO:0000313" key="1">
    <source>
        <dbReference type="EMBL" id="AFK39270.1"/>
    </source>
</evidence>
<proteinExistence type="evidence at transcript level"/>
<name>I3SG78_LOTJA</name>
<dbReference type="AlphaFoldDB" id="I3SG78"/>